<feature type="transmembrane region" description="Helical" evidence="6">
    <location>
        <begin position="131"/>
        <end position="158"/>
    </location>
</feature>
<dbReference type="PANTHER" id="PTHR31272">
    <property type="entry name" value="CYTOCHROME C-TYPE BIOGENESIS PROTEIN HI_1454-RELATED"/>
    <property type="match status" value="1"/>
</dbReference>
<keyword evidence="4 6" id="KW-1133">Transmembrane helix</keyword>
<evidence type="ECO:0000259" key="7">
    <source>
        <dbReference type="Pfam" id="PF02683"/>
    </source>
</evidence>
<dbReference type="InterPro" id="IPR003834">
    <property type="entry name" value="Cyt_c_assmbl_TM_dom"/>
</dbReference>
<accession>A0A8J8SD80</accession>
<feature type="transmembrane region" description="Helical" evidence="6">
    <location>
        <begin position="52"/>
        <end position="72"/>
    </location>
</feature>
<evidence type="ECO:0000256" key="2">
    <source>
        <dbReference type="ARBA" id="ARBA00006143"/>
    </source>
</evidence>
<dbReference type="RefSeq" id="WP_212690690.1">
    <property type="nucleotide sequence ID" value="NZ_CP058561.1"/>
</dbReference>
<proteinExistence type="inferred from homology"/>
<dbReference type="EMBL" id="CP058561">
    <property type="protein sequence ID" value="QUH30532.1"/>
    <property type="molecule type" value="Genomic_DNA"/>
</dbReference>
<evidence type="ECO:0000256" key="4">
    <source>
        <dbReference type="ARBA" id="ARBA00022989"/>
    </source>
</evidence>
<feature type="transmembrane region" description="Helical" evidence="6">
    <location>
        <begin position="204"/>
        <end position="229"/>
    </location>
</feature>
<evidence type="ECO:0000313" key="8">
    <source>
        <dbReference type="EMBL" id="QUH30532.1"/>
    </source>
</evidence>
<evidence type="ECO:0000256" key="3">
    <source>
        <dbReference type="ARBA" id="ARBA00022692"/>
    </source>
</evidence>
<dbReference type="GO" id="GO:0017004">
    <property type="term" value="P:cytochrome complex assembly"/>
    <property type="evidence" value="ECO:0007669"/>
    <property type="project" value="InterPro"/>
</dbReference>
<comment type="subcellular location">
    <subcellularLocation>
        <location evidence="1">Membrane</location>
        <topology evidence="1">Multi-pass membrane protein</topology>
    </subcellularLocation>
</comment>
<dbReference type="AlphaFoldDB" id="A0A8J8SD80"/>
<dbReference type="InterPro" id="IPR051790">
    <property type="entry name" value="Cytochrome_c-biogenesis_DsbD"/>
</dbReference>
<keyword evidence="5 6" id="KW-0472">Membrane</keyword>
<feature type="transmembrane region" description="Helical" evidence="6">
    <location>
        <begin position="6"/>
        <end position="31"/>
    </location>
</feature>
<name>A0A8J8SD80_9FIRM</name>
<feature type="transmembrane region" description="Helical" evidence="6">
    <location>
        <begin position="170"/>
        <end position="192"/>
    </location>
</feature>
<dbReference type="PANTHER" id="PTHR31272:SF4">
    <property type="entry name" value="CYTOCHROME C-TYPE BIOGENESIS PROTEIN HI_1454-RELATED"/>
    <property type="match status" value="1"/>
</dbReference>
<protein>
    <submittedName>
        <fullName evidence="8">Sulfite exporter TauE/SafE family protein</fullName>
    </submittedName>
</protein>
<feature type="transmembrane region" description="Helical" evidence="6">
    <location>
        <begin position="92"/>
        <end position="111"/>
    </location>
</feature>
<organism evidence="8 9">
    <name type="scientific">Vallitalea guaymasensis</name>
    <dbReference type="NCBI Taxonomy" id="1185412"/>
    <lineage>
        <taxon>Bacteria</taxon>
        <taxon>Bacillati</taxon>
        <taxon>Bacillota</taxon>
        <taxon>Clostridia</taxon>
        <taxon>Lachnospirales</taxon>
        <taxon>Vallitaleaceae</taxon>
        <taxon>Vallitalea</taxon>
    </lineage>
</organism>
<evidence type="ECO:0000256" key="6">
    <source>
        <dbReference type="SAM" id="Phobius"/>
    </source>
</evidence>
<feature type="domain" description="Cytochrome C biogenesis protein transmembrane" evidence="7">
    <location>
        <begin position="10"/>
        <end position="221"/>
    </location>
</feature>
<dbReference type="Proteomes" id="UP000677305">
    <property type="component" value="Chromosome"/>
</dbReference>
<dbReference type="KEGG" id="vgu:HYG85_17105"/>
<dbReference type="GO" id="GO:0016020">
    <property type="term" value="C:membrane"/>
    <property type="evidence" value="ECO:0007669"/>
    <property type="project" value="UniProtKB-SubCell"/>
</dbReference>
<sequence length="230" mass="25977">MGNELTFWVAIFNGFLSFFTPCVLPLLPLYFSYLAGTTITDLEKNKNIRRIMIINSIAFVLGLSILNITLGFGAKVINNTLITYQDYIRKAGGILIIIFGLYFIGVFKTKLFNKEKKYQYKNYSPSFIKSLLLGITFSFGWTPCNGPIIGTILFLASFEKNYLKAGGMMLVYSIGFAIPFLISALLLGKFINNYKKIYKYFDKIKLVAGVLMIIMGIMLYTNTLSLLVVK</sequence>
<evidence type="ECO:0000256" key="5">
    <source>
        <dbReference type="ARBA" id="ARBA00023136"/>
    </source>
</evidence>
<evidence type="ECO:0000256" key="1">
    <source>
        <dbReference type="ARBA" id="ARBA00004141"/>
    </source>
</evidence>
<keyword evidence="3 6" id="KW-0812">Transmembrane</keyword>
<reference evidence="8 9" key="1">
    <citation type="submission" date="2020-07" db="EMBL/GenBank/DDBJ databases">
        <title>Vallitalea guaymasensis genome.</title>
        <authorList>
            <person name="Postec A."/>
        </authorList>
    </citation>
    <scope>NUCLEOTIDE SEQUENCE [LARGE SCALE GENOMIC DNA]</scope>
    <source>
        <strain evidence="8 9">Ra1766G1</strain>
    </source>
</reference>
<dbReference type="Pfam" id="PF02683">
    <property type="entry name" value="DsbD_TM"/>
    <property type="match status" value="1"/>
</dbReference>
<gene>
    <name evidence="8" type="ORF">HYG85_17105</name>
</gene>
<comment type="similarity">
    <text evidence="2">Belongs to the DsbD family.</text>
</comment>
<keyword evidence="9" id="KW-1185">Reference proteome</keyword>
<evidence type="ECO:0000313" key="9">
    <source>
        <dbReference type="Proteomes" id="UP000677305"/>
    </source>
</evidence>